<evidence type="ECO:0000256" key="1">
    <source>
        <dbReference type="SAM" id="Phobius"/>
    </source>
</evidence>
<proteinExistence type="predicted"/>
<comment type="caution">
    <text evidence="2">The sequence shown here is derived from an EMBL/GenBank/DDBJ whole genome shotgun (WGS) entry which is preliminary data.</text>
</comment>
<name>A0A200I3J4_9ENTE</name>
<feature type="transmembrane region" description="Helical" evidence="1">
    <location>
        <begin position="6"/>
        <end position="22"/>
    </location>
</feature>
<dbReference type="RefSeq" id="WP_243184581.1">
    <property type="nucleotide sequence ID" value="NZ_JAKYKK010000109.1"/>
</dbReference>
<feature type="transmembrane region" description="Helical" evidence="1">
    <location>
        <begin position="29"/>
        <end position="48"/>
    </location>
</feature>
<protein>
    <recommendedName>
        <fullName evidence="4">DUF2304 domain-containing protein</fullName>
    </recommendedName>
</protein>
<sequence length="116" mass="13301">MIFNIVMIVTAIVFLYMVIRGINRNKILLENAFVWLLIGIGMLIFSIFPKVPEWLAIHLGFQVTSNFILFLAVICLLILSFVQSIQLSKLKNQMVHLVQEVSLNRKRGIDNNENGK</sequence>
<dbReference type="Proteomes" id="UP000196503">
    <property type="component" value="Unassembled WGS sequence"/>
</dbReference>
<keyword evidence="1" id="KW-1133">Transmembrane helix</keyword>
<evidence type="ECO:0000313" key="2">
    <source>
        <dbReference type="EMBL" id="OUZ18867.1"/>
    </source>
</evidence>
<keyword evidence="1" id="KW-0812">Transmembrane</keyword>
<keyword evidence="1" id="KW-0472">Membrane</keyword>
<reference evidence="2 3" key="1">
    <citation type="submission" date="2017-05" db="EMBL/GenBank/DDBJ databases">
        <title>The Genome Sequence of Enterococcus faecium 2D5_DIV0622.</title>
        <authorList>
            <consortium name="The Broad Institute Genomics Platform"/>
            <consortium name="The Broad Institute Genomic Center for Infectious Diseases"/>
            <person name="Earl A."/>
            <person name="Manson A."/>
            <person name="Schwartman J."/>
            <person name="Gilmore M."/>
            <person name="Abouelleil A."/>
            <person name="Cao P."/>
            <person name="Chapman S."/>
            <person name="Cusick C."/>
            <person name="Shea T."/>
            <person name="Young S."/>
            <person name="Neafsey D."/>
            <person name="Nusbaum C."/>
            <person name="Birren B."/>
        </authorList>
    </citation>
    <scope>NUCLEOTIDE SEQUENCE [LARGE SCALE GENOMIC DNA]</scope>
    <source>
        <strain evidence="2 3">2D5_DIV0622</strain>
    </source>
</reference>
<dbReference type="EMBL" id="NIBL01000001">
    <property type="protein sequence ID" value="OUZ18867.1"/>
    <property type="molecule type" value="Genomic_DNA"/>
</dbReference>
<dbReference type="Pfam" id="PF10066">
    <property type="entry name" value="DUF2304"/>
    <property type="match status" value="1"/>
</dbReference>
<feature type="transmembrane region" description="Helical" evidence="1">
    <location>
        <begin position="54"/>
        <end position="82"/>
    </location>
</feature>
<organism evidence="2 3">
    <name type="scientific">Enterococcus cecorum</name>
    <dbReference type="NCBI Taxonomy" id="44008"/>
    <lineage>
        <taxon>Bacteria</taxon>
        <taxon>Bacillati</taxon>
        <taxon>Bacillota</taxon>
        <taxon>Bacilli</taxon>
        <taxon>Lactobacillales</taxon>
        <taxon>Enterococcaceae</taxon>
        <taxon>Enterococcus</taxon>
    </lineage>
</organism>
<dbReference type="AlphaFoldDB" id="A0A200I3J4"/>
<accession>A0A200I3J4</accession>
<dbReference type="InterPro" id="IPR019277">
    <property type="entry name" value="DUF2304"/>
</dbReference>
<evidence type="ECO:0000313" key="3">
    <source>
        <dbReference type="Proteomes" id="UP000196503"/>
    </source>
</evidence>
<evidence type="ECO:0008006" key="4">
    <source>
        <dbReference type="Google" id="ProtNLM"/>
    </source>
</evidence>
<gene>
    <name evidence="2" type="ORF">A5869_000515</name>
</gene>